<organism evidence="9 10">
    <name type="scientific">Peptococcus niger</name>
    <dbReference type="NCBI Taxonomy" id="2741"/>
    <lineage>
        <taxon>Bacteria</taxon>
        <taxon>Bacillati</taxon>
        <taxon>Bacillota</taxon>
        <taxon>Clostridia</taxon>
        <taxon>Eubacteriales</taxon>
        <taxon>Peptococcaceae</taxon>
        <taxon>Peptococcus</taxon>
    </lineage>
</organism>
<dbReference type="HAMAP" id="MF_00375">
    <property type="entry name" value="HemL_aminotrans_3"/>
    <property type="match status" value="1"/>
</dbReference>
<evidence type="ECO:0000256" key="7">
    <source>
        <dbReference type="ARBA" id="ARBA00023244"/>
    </source>
</evidence>
<protein>
    <recommendedName>
        <fullName evidence="8">Glutamate-1-semialdehyde 2,1-aminomutase</fullName>
        <shortName evidence="8">GSA</shortName>
        <ecNumber evidence="8">5.4.3.8</ecNumber>
    </recommendedName>
    <alternativeName>
        <fullName evidence="8">Glutamate-1-semialdehyde aminotransferase</fullName>
        <shortName evidence="8">GSA-AT</shortName>
    </alternativeName>
</protein>
<dbReference type="GO" id="GO:0006782">
    <property type="term" value="P:protoporphyrinogen IX biosynthetic process"/>
    <property type="evidence" value="ECO:0007669"/>
    <property type="project" value="UniProtKB-UniRule"/>
</dbReference>
<dbReference type="PANTHER" id="PTHR43713:SF3">
    <property type="entry name" value="GLUTAMATE-1-SEMIALDEHYDE 2,1-AMINOMUTASE 1, CHLOROPLASTIC-RELATED"/>
    <property type="match status" value="1"/>
</dbReference>
<dbReference type="PANTHER" id="PTHR43713">
    <property type="entry name" value="GLUTAMATE-1-SEMIALDEHYDE 2,1-AMINOMUTASE"/>
    <property type="match status" value="1"/>
</dbReference>
<accession>A0A1G6RIM2</accession>
<dbReference type="SUPFAM" id="SSF53383">
    <property type="entry name" value="PLP-dependent transferases"/>
    <property type="match status" value="1"/>
</dbReference>
<dbReference type="FunFam" id="3.40.640.10:FF:000021">
    <property type="entry name" value="Glutamate-1-semialdehyde 2,1-aminomutase"/>
    <property type="match status" value="1"/>
</dbReference>
<dbReference type="NCBIfam" id="TIGR00713">
    <property type="entry name" value="hemL"/>
    <property type="match status" value="1"/>
</dbReference>
<evidence type="ECO:0000256" key="2">
    <source>
        <dbReference type="ARBA" id="ARBA00001933"/>
    </source>
</evidence>
<dbReference type="GO" id="GO:0005737">
    <property type="term" value="C:cytoplasm"/>
    <property type="evidence" value="ECO:0007669"/>
    <property type="project" value="UniProtKB-SubCell"/>
</dbReference>
<keyword evidence="5 8" id="KW-0663">Pyridoxal phosphate</keyword>
<comment type="subcellular location">
    <subcellularLocation>
        <location evidence="8">Cytoplasm</location>
    </subcellularLocation>
</comment>
<dbReference type="NCBIfam" id="NF000818">
    <property type="entry name" value="PRK00062.1"/>
    <property type="match status" value="1"/>
</dbReference>
<dbReference type="UniPathway" id="UPA00251">
    <property type="reaction ID" value="UER00317"/>
</dbReference>
<evidence type="ECO:0000313" key="9">
    <source>
        <dbReference type="EMBL" id="SDD04510.1"/>
    </source>
</evidence>
<dbReference type="AlphaFoldDB" id="A0A1G6RIM2"/>
<dbReference type="PROSITE" id="PS00600">
    <property type="entry name" value="AA_TRANSFER_CLASS_3"/>
    <property type="match status" value="1"/>
</dbReference>
<dbReference type="RefSeq" id="WP_091790742.1">
    <property type="nucleotide sequence ID" value="NZ_FNAF01000001.1"/>
</dbReference>
<comment type="pathway">
    <text evidence="3">Porphyrin-containing compound metabolism; protoporphyrin-IX biosynthesis; 5-aminolevulinate from L-glutamyl-tRNA(Glu): step 2/2.</text>
</comment>
<sequence>MSLNYDKSKAAYEAANKVIPGGVNSPVRAFRAVGDYPIFIESGQGAHVTDIDGNELIDFICSWGPLIFGHNDPVVQEAVMSAVQKGTTFGMPTEIETLMAEKIVELIPSIEKVRMVSSGTEATMSALRLARGYTGRDKIVKCGGCYHGHADHLLIQAGSGALTFGVPSSPGVPENIAHETLTATYNDIDSFKALFAEYQNEIAAVIIEPIPGNMGLILPEEGFLEALRELTKENGSLLIFDEVISGFRASLGGAQKRFGIMPDLTCLGKIIGGGLPVGAFGGRADIMDHLAPVGDVYQAGTLSGNPLAMKAGYTTLCELQKRNPYADLDARAKRLEEGLAAAADAHGVRATINQVGSLLTVFFTDRPVHTYADAQTSSVDQYRIFFQALLAEGIHLPPSQFECWFISTAHTDADIEKTIQAAEKAFAAVAKA</sequence>
<dbReference type="InterPro" id="IPR004639">
    <property type="entry name" value="4pyrrol_synth_GluAld_NH2Trfase"/>
</dbReference>
<evidence type="ECO:0000256" key="3">
    <source>
        <dbReference type="ARBA" id="ARBA00004819"/>
    </source>
</evidence>
<evidence type="ECO:0000256" key="4">
    <source>
        <dbReference type="ARBA" id="ARBA00008981"/>
    </source>
</evidence>
<dbReference type="GO" id="GO:0008483">
    <property type="term" value="F:transaminase activity"/>
    <property type="evidence" value="ECO:0007669"/>
    <property type="project" value="InterPro"/>
</dbReference>
<evidence type="ECO:0000313" key="10">
    <source>
        <dbReference type="Proteomes" id="UP000198995"/>
    </source>
</evidence>
<keyword evidence="10" id="KW-1185">Reference proteome</keyword>
<dbReference type="STRING" id="2741.SAMN04489866_10138"/>
<dbReference type="EMBL" id="FNAF01000001">
    <property type="protein sequence ID" value="SDD04510.1"/>
    <property type="molecule type" value="Genomic_DNA"/>
</dbReference>
<comment type="subunit">
    <text evidence="8">Homodimer.</text>
</comment>
<feature type="modified residue" description="N6-(pyridoxal phosphate)lysine" evidence="8">
    <location>
        <position position="269"/>
    </location>
</feature>
<keyword evidence="6 8" id="KW-0413">Isomerase</keyword>
<dbReference type="InterPro" id="IPR015422">
    <property type="entry name" value="PyrdxlP-dep_Trfase_small"/>
</dbReference>
<dbReference type="Proteomes" id="UP000198995">
    <property type="component" value="Unassembled WGS sequence"/>
</dbReference>
<evidence type="ECO:0000256" key="6">
    <source>
        <dbReference type="ARBA" id="ARBA00023235"/>
    </source>
</evidence>
<dbReference type="InterPro" id="IPR015421">
    <property type="entry name" value="PyrdxlP-dep_Trfase_major"/>
</dbReference>
<comment type="cofactor">
    <cofactor evidence="2 8">
        <name>pyridoxal 5'-phosphate</name>
        <dbReference type="ChEBI" id="CHEBI:597326"/>
    </cofactor>
</comment>
<dbReference type="GO" id="GO:0042286">
    <property type="term" value="F:glutamate-1-semialdehyde 2,1-aminomutase activity"/>
    <property type="evidence" value="ECO:0007669"/>
    <property type="project" value="UniProtKB-UniRule"/>
</dbReference>
<dbReference type="InterPro" id="IPR005814">
    <property type="entry name" value="Aminotrans_3"/>
</dbReference>
<dbReference type="CDD" id="cd00610">
    <property type="entry name" value="OAT_like"/>
    <property type="match status" value="1"/>
</dbReference>
<dbReference type="Gene3D" id="3.90.1150.10">
    <property type="entry name" value="Aspartate Aminotransferase, domain 1"/>
    <property type="match status" value="1"/>
</dbReference>
<proteinExistence type="inferred from homology"/>
<reference evidence="9 10" key="1">
    <citation type="submission" date="2016-10" db="EMBL/GenBank/DDBJ databases">
        <authorList>
            <person name="de Groot N.N."/>
        </authorList>
    </citation>
    <scope>NUCLEOTIDE SEQUENCE [LARGE SCALE GENOMIC DNA]</scope>
    <source>
        <strain evidence="9 10">DSM 20475</strain>
    </source>
</reference>
<dbReference type="InterPro" id="IPR015424">
    <property type="entry name" value="PyrdxlP-dep_Trfase"/>
</dbReference>
<dbReference type="OrthoDB" id="9807885at2"/>
<dbReference type="Gene3D" id="3.40.640.10">
    <property type="entry name" value="Type I PLP-dependent aspartate aminotransferase-like (Major domain)"/>
    <property type="match status" value="1"/>
</dbReference>
<keyword evidence="7 8" id="KW-0627">Porphyrin biosynthesis</keyword>
<evidence type="ECO:0000256" key="8">
    <source>
        <dbReference type="HAMAP-Rule" id="MF_00375"/>
    </source>
</evidence>
<dbReference type="EC" id="5.4.3.8" evidence="8"/>
<dbReference type="Pfam" id="PF00202">
    <property type="entry name" value="Aminotran_3"/>
    <property type="match status" value="1"/>
</dbReference>
<comment type="similarity">
    <text evidence="4 8">Belongs to the class-III pyridoxal-phosphate-dependent aminotransferase family. HemL subfamily.</text>
</comment>
<gene>
    <name evidence="8" type="primary">hemL</name>
    <name evidence="9" type="ORF">SAMN04489866_10138</name>
</gene>
<evidence type="ECO:0000256" key="1">
    <source>
        <dbReference type="ARBA" id="ARBA00001579"/>
    </source>
</evidence>
<comment type="catalytic activity">
    <reaction evidence="1 8">
        <text>(S)-4-amino-5-oxopentanoate = 5-aminolevulinate</text>
        <dbReference type="Rhea" id="RHEA:14265"/>
        <dbReference type="ChEBI" id="CHEBI:57501"/>
        <dbReference type="ChEBI" id="CHEBI:356416"/>
        <dbReference type="EC" id="5.4.3.8"/>
    </reaction>
</comment>
<keyword evidence="8" id="KW-0963">Cytoplasm</keyword>
<evidence type="ECO:0000256" key="5">
    <source>
        <dbReference type="ARBA" id="ARBA00022898"/>
    </source>
</evidence>
<dbReference type="GO" id="GO:0030170">
    <property type="term" value="F:pyridoxal phosphate binding"/>
    <property type="evidence" value="ECO:0007669"/>
    <property type="project" value="InterPro"/>
</dbReference>
<dbReference type="InterPro" id="IPR049704">
    <property type="entry name" value="Aminotrans_3_PPA_site"/>
</dbReference>
<name>A0A1G6RIM2_PEPNI</name>